<evidence type="ECO:0000256" key="10">
    <source>
        <dbReference type="ARBA" id="ARBA00023098"/>
    </source>
</evidence>
<dbReference type="Pfam" id="PF00487">
    <property type="entry name" value="FA_desaturase"/>
    <property type="match status" value="1"/>
</dbReference>
<dbReference type="CDD" id="cd03505">
    <property type="entry name" value="Delta9-FADS-like"/>
    <property type="match status" value="1"/>
</dbReference>
<organism evidence="16 17">
    <name type="scientific">Stephania japonica</name>
    <dbReference type="NCBI Taxonomy" id="461633"/>
    <lineage>
        <taxon>Eukaryota</taxon>
        <taxon>Viridiplantae</taxon>
        <taxon>Streptophyta</taxon>
        <taxon>Embryophyta</taxon>
        <taxon>Tracheophyta</taxon>
        <taxon>Spermatophyta</taxon>
        <taxon>Magnoliopsida</taxon>
        <taxon>Ranunculales</taxon>
        <taxon>Menispermaceae</taxon>
        <taxon>Menispermoideae</taxon>
        <taxon>Cissampelideae</taxon>
        <taxon>Stephania</taxon>
    </lineage>
</organism>
<evidence type="ECO:0000313" key="17">
    <source>
        <dbReference type="Proteomes" id="UP001417504"/>
    </source>
</evidence>
<feature type="transmembrane region" description="Helical" evidence="14">
    <location>
        <begin position="59"/>
        <end position="78"/>
    </location>
</feature>
<reference evidence="16 17" key="1">
    <citation type="submission" date="2024-01" db="EMBL/GenBank/DDBJ databases">
        <title>Genome assemblies of Stephania.</title>
        <authorList>
            <person name="Yang L."/>
        </authorList>
    </citation>
    <scope>NUCLEOTIDE SEQUENCE [LARGE SCALE GENOMIC DNA]</scope>
    <source>
        <strain evidence="16">QJT</strain>
        <tissue evidence="16">Leaf</tissue>
    </source>
</reference>
<evidence type="ECO:0000256" key="4">
    <source>
        <dbReference type="ARBA" id="ARBA00022516"/>
    </source>
</evidence>
<keyword evidence="17" id="KW-1185">Reference proteome</keyword>
<keyword evidence="6" id="KW-0276">Fatty acid metabolism</keyword>
<keyword evidence="9" id="KW-0408">Iron</keyword>
<dbReference type="PANTHER" id="PTHR11351">
    <property type="entry name" value="ACYL-COA DESATURASE"/>
    <property type="match status" value="1"/>
</dbReference>
<feature type="domain" description="Fatty acid desaturase" evidence="15">
    <location>
        <begin position="86"/>
        <end position="297"/>
    </location>
</feature>
<proteinExistence type="inferred from homology"/>
<protein>
    <recommendedName>
        <fullName evidence="15">Fatty acid desaturase domain-containing protein</fullName>
    </recommendedName>
</protein>
<evidence type="ECO:0000256" key="1">
    <source>
        <dbReference type="ARBA" id="ARBA00004141"/>
    </source>
</evidence>
<dbReference type="InterPro" id="IPR015876">
    <property type="entry name" value="Acyl-CoA_DS"/>
</dbReference>
<keyword evidence="8 13" id="KW-0560">Oxidoreductase</keyword>
<dbReference type="AlphaFoldDB" id="A0AAP0PEN8"/>
<keyword evidence="11 14" id="KW-0472">Membrane</keyword>
<sequence length="335" mass="39716">MASAGIFPKVSPTPSMLNSSNWHHDDHDDGNANNIVMSDVVVKRKNRAYWLRKWGPSDLIISIGLMVHVHVMCLLYAWSTFSWSRFWMTICLGNAITLFGISVSYHRNLAHRAFHLPKWLEYLFAYCGVLAIQGEPMFWVSIHRQHHQFVDTEQDPHSPIEGFWFSHMTWLFDISYVKHKRQDLRINVRDLEKQFFYRFLRRTYFIHLFLHGVVLFWWRGFPMLVWGLYVRTVLTYHGTFLVNSACHIWGYQTWDTQDLSKNNWLVALIAFGEGWHNNHHAFEFSARHGHEWWQFDLGWYVIKVLELVGLATHVKVPSEAQKIRRMALKNEAKCP</sequence>
<dbReference type="GO" id="GO:0005789">
    <property type="term" value="C:endoplasmic reticulum membrane"/>
    <property type="evidence" value="ECO:0007669"/>
    <property type="project" value="TreeGrafter"/>
</dbReference>
<evidence type="ECO:0000256" key="12">
    <source>
        <dbReference type="ARBA" id="ARBA00023160"/>
    </source>
</evidence>
<keyword evidence="12 13" id="KW-0275">Fatty acid biosynthesis</keyword>
<evidence type="ECO:0000256" key="3">
    <source>
        <dbReference type="ARBA" id="ARBA00009295"/>
    </source>
</evidence>
<keyword evidence="5 13" id="KW-0812">Transmembrane</keyword>
<comment type="caution">
    <text evidence="16">The sequence shown here is derived from an EMBL/GenBank/DDBJ whole genome shotgun (WGS) entry which is preliminary data.</text>
</comment>
<evidence type="ECO:0000256" key="13">
    <source>
        <dbReference type="RuleBase" id="RU000581"/>
    </source>
</evidence>
<comment type="domain">
    <text evidence="13">The histidine box domains are involved in binding the catalytic metal ions.</text>
</comment>
<dbReference type="Proteomes" id="UP001417504">
    <property type="component" value="Unassembled WGS sequence"/>
</dbReference>
<dbReference type="PANTHER" id="PTHR11351:SF31">
    <property type="entry name" value="DESATURASE 1, ISOFORM A-RELATED"/>
    <property type="match status" value="1"/>
</dbReference>
<keyword evidence="10" id="KW-0443">Lipid metabolism</keyword>
<evidence type="ECO:0000256" key="11">
    <source>
        <dbReference type="ARBA" id="ARBA00023136"/>
    </source>
</evidence>
<name>A0AAP0PEN8_9MAGN</name>
<comment type="cofactor">
    <cofactor evidence="13">
        <name>Fe(2+)</name>
        <dbReference type="ChEBI" id="CHEBI:29033"/>
    </cofactor>
</comment>
<dbReference type="InterPro" id="IPR005804">
    <property type="entry name" value="FA_desaturase_dom"/>
</dbReference>
<evidence type="ECO:0000256" key="9">
    <source>
        <dbReference type="ARBA" id="ARBA00023004"/>
    </source>
</evidence>
<evidence type="ECO:0000256" key="5">
    <source>
        <dbReference type="ARBA" id="ARBA00022692"/>
    </source>
</evidence>
<accession>A0AAP0PEN8</accession>
<evidence type="ECO:0000256" key="6">
    <source>
        <dbReference type="ARBA" id="ARBA00022832"/>
    </source>
</evidence>
<dbReference type="PRINTS" id="PR00075">
    <property type="entry name" value="FACDDSATRASE"/>
</dbReference>
<evidence type="ECO:0000256" key="8">
    <source>
        <dbReference type="ARBA" id="ARBA00023002"/>
    </source>
</evidence>
<comment type="pathway">
    <text evidence="2">Lipid metabolism.</text>
</comment>
<evidence type="ECO:0000259" key="15">
    <source>
        <dbReference type="Pfam" id="PF00487"/>
    </source>
</evidence>
<evidence type="ECO:0000313" key="16">
    <source>
        <dbReference type="EMBL" id="KAK9137905.1"/>
    </source>
</evidence>
<evidence type="ECO:0000256" key="2">
    <source>
        <dbReference type="ARBA" id="ARBA00005189"/>
    </source>
</evidence>
<keyword evidence="4 13" id="KW-0444">Lipid biosynthesis</keyword>
<evidence type="ECO:0000256" key="7">
    <source>
        <dbReference type="ARBA" id="ARBA00022989"/>
    </source>
</evidence>
<comment type="similarity">
    <text evidence="3 13">Belongs to the fatty acid desaturase type 1 family.</text>
</comment>
<comment type="subcellular location">
    <subcellularLocation>
        <location evidence="1">Membrane</location>
        <topology evidence="1">Multi-pass membrane protein</topology>
    </subcellularLocation>
</comment>
<keyword evidence="7 14" id="KW-1133">Transmembrane helix</keyword>
<dbReference type="GO" id="GO:0016717">
    <property type="term" value="F:oxidoreductase activity, acting on paired donors, with oxidation of a pair of donors resulting in the reduction of molecular oxygen to two molecules of water"/>
    <property type="evidence" value="ECO:0007669"/>
    <property type="project" value="InterPro"/>
</dbReference>
<evidence type="ECO:0000256" key="14">
    <source>
        <dbReference type="SAM" id="Phobius"/>
    </source>
</evidence>
<dbReference type="GO" id="GO:0042761">
    <property type="term" value="P:very long-chain fatty acid biosynthetic process"/>
    <property type="evidence" value="ECO:0007669"/>
    <property type="project" value="TreeGrafter"/>
</dbReference>
<dbReference type="EMBL" id="JBBNAE010000003">
    <property type="protein sequence ID" value="KAK9137905.1"/>
    <property type="molecule type" value="Genomic_DNA"/>
</dbReference>
<gene>
    <name evidence="16" type="ORF">Sjap_008499</name>
</gene>
<feature type="transmembrane region" description="Helical" evidence="14">
    <location>
        <begin position="84"/>
        <end position="103"/>
    </location>
</feature>